<dbReference type="CDD" id="cd19558">
    <property type="entry name" value="serpinA12_vaspin"/>
    <property type="match status" value="1"/>
</dbReference>
<dbReference type="FunFam" id="3.30.497.10:FF:000001">
    <property type="entry name" value="Serine protease inhibitor"/>
    <property type="match status" value="1"/>
</dbReference>
<dbReference type="EMBL" id="LZPO01097237">
    <property type="protein sequence ID" value="OBS64305.1"/>
    <property type="molecule type" value="Genomic_DNA"/>
</dbReference>
<dbReference type="PANTHER" id="PTHR11461">
    <property type="entry name" value="SERINE PROTEASE INHIBITOR, SERPIN"/>
    <property type="match status" value="1"/>
</dbReference>
<dbReference type="GO" id="GO:0004867">
    <property type="term" value="F:serine-type endopeptidase inhibitor activity"/>
    <property type="evidence" value="ECO:0007669"/>
    <property type="project" value="InterPro"/>
</dbReference>
<evidence type="ECO:0000259" key="4">
    <source>
        <dbReference type="SMART" id="SM00093"/>
    </source>
</evidence>
<evidence type="ECO:0000256" key="1">
    <source>
        <dbReference type="ARBA" id="ARBA00009500"/>
    </source>
</evidence>
<dbReference type="STRING" id="56216.A0A1A6GEW4"/>
<sequence length="416" mass="47380">MTMKLILGLGLFLAGLLTVKGLLQARDAPESYVSPTRVQERRGKKDARMLARHNLDFGFKLLQKLAANSPQQNIFFSPLSISTAFSMLSLGAQNSTLEEIKQGFNFKDIPDKDMHLGFNYLLHKLNQETQDIKMNLGNALFMDQKLKPQKRFLRLAKSVYDADMVLTSFQNLETAQREINRYISQKTHNIINNLVKNIDPGTVMLLANYIYFRARWQYEFNPKETKEEEFFVEKGKTVKVPMMFRGGMYDMAYDSQLSCTILEMPYRGNITATFVLPDSGKMKQLEQGLQADIFAKWKSLLSKRVVDVWVPKLHASSTYNMKKVLSRLGISKVFEEHGDLTRISSHRSLKVGEAVHQAELKMDEKGMEGAAGSGAQTLPMETPQRVKLNSPFLMMLYEESLPSMIFLAKVYDPSGK</sequence>
<dbReference type="InterPro" id="IPR000215">
    <property type="entry name" value="Serpin_fam"/>
</dbReference>
<evidence type="ECO:0000313" key="5">
    <source>
        <dbReference type="EMBL" id="OBS64305.1"/>
    </source>
</evidence>
<dbReference type="PANTHER" id="PTHR11461:SF157">
    <property type="entry name" value="SERPIN A12"/>
    <property type="match status" value="1"/>
</dbReference>
<dbReference type="Gene3D" id="2.30.39.10">
    <property type="entry name" value="Alpha-1-antitrypsin, domain 1"/>
    <property type="match status" value="1"/>
</dbReference>
<dbReference type="OrthoDB" id="671595at2759"/>
<dbReference type="InterPro" id="IPR042178">
    <property type="entry name" value="Serpin_sf_1"/>
</dbReference>
<dbReference type="AlphaFoldDB" id="A0A1A6GEW4"/>
<dbReference type="Pfam" id="PF00079">
    <property type="entry name" value="Serpin"/>
    <property type="match status" value="1"/>
</dbReference>
<dbReference type="SUPFAM" id="SSF56574">
    <property type="entry name" value="Serpins"/>
    <property type="match status" value="1"/>
</dbReference>
<feature type="chain" id="PRO_5008345537" description="Serpin domain-containing protein" evidence="3">
    <location>
        <begin position="22"/>
        <end position="416"/>
    </location>
</feature>
<evidence type="ECO:0000256" key="3">
    <source>
        <dbReference type="SAM" id="SignalP"/>
    </source>
</evidence>
<dbReference type="FunFam" id="2.30.39.10:FF:000002">
    <property type="entry name" value="Serpin family D member 1"/>
    <property type="match status" value="1"/>
</dbReference>
<dbReference type="GO" id="GO:0005615">
    <property type="term" value="C:extracellular space"/>
    <property type="evidence" value="ECO:0007669"/>
    <property type="project" value="InterPro"/>
</dbReference>
<gene>
    <name evidence="5" type="ORF">A6R68_07150</name>
</gene>
<dbReference type="Proteomes" id="UP000092124">
    <property type="component" value="Unassembled WGS sequence"/>
</dbReference>
<feature type="domain" description="Serpin" evidence="4">
    <location>
        <begin position="59"/>
        <end position="413"/>
    </location>
</feature>
<keyword evidence="6" id="KW-1185">Reference proteome</keyword>
<keyword evidence="3" id="KW-0732">Signal</keyword>
<dbReference type="InterPro" id="IPR036186">
    <property type="entry name" value="Serpin_sf"/>
</dbReference>
<accession>A0A1A6GEW4</accession>
<comment type="similarity">
    <text evidence="1 2">Belongs to the serpin family.</text>
</comment>
<protein>
    <recommendedName>
        <fullName evidence="4">Serpin domain-containing protein</fullName>
    </recommendedName>
</protein>
<dbReference type="PROSITE" id="PS00284">
    <property type="entry name" value="SERPIN"/>
    <property type="match status" value="1"/>
</dbReference>
<name>A0A1A6GEW4_NEOLE</name>
<dbReference type="InterPro" id="IPR042185">
    <property type="entry name" value="Serpin_sf_2"/>
</dbReference>
<dbReference type="Gene3D" id="3.30.497.10">
    <property type="entry name" value="Antithrombin, subunit I, domain 2"/>
    <property type="match status" value="1"/>
</dbReference>
<dbReference type="SMART" id="SM00093">
    <property type="entry name" value="SERPIN"/>
    <property type="match status" value="1"/>
</dbReference>
<feature type="signal peptide" evidence="3">
    <location>
        <begin position="1"/>
        <end position="21"/>
    </location>
</feature>
<evidence type="ECO:0000313" key="6">
    <source>
        <dbReference type="Proteomes" id="UP000092124"/>
    </source>
</evidence>
<dbReference type="InterPro" id="IPR023795">
    <property type="entry name" value="Serpin_CS"/>
</dbReference>
<reference evidence="5 6" key="1">
    <citation type="submission" date="2016-06" db="EMBL/GenBank/DDBJ databases">
        <title>The Draft Genome Sequence and Annotation of the Desert Woodrat Neotoma lepida.</title>
        <authorList>
            <person name="Campbell M."/>
            <person name="Oakeson K.F."/>
            <person name="Yandell M."/>
            <person name="Halpert J.R."/>
            <person name="Dearing D."/>
        </authorList>
    </citation>
    <scope>NUCLEOTIDE SEQUENCE [LARGE SCALE GENOMIC DNA]</scope>
    <source>
        <strain evidence="5">417</strain>
        <tissue evidence="5">Liver</tissue>
    </source>
</reference>
<comment type="caution">
    <text evidence="5">The sequence shown here is derived from an EMBL/GenBank/DDBJ whole genome shotgun (WGS) entry which is preliminary data.</text>
</comment>
<evidence type="ECO:0000256" key="2">
    <source>
        <dbReference type="RuleBase" id="RU000411"/>
    </source>
</evidence>
<dbReference type="InterPro" id="IPR023796">
    <property type="entry name" value="Serpin_dom"/>
</dbReference>
<organism evidence="5 6">
    <name type="scientific">Neotoma lepida</name>
    <name type="common">Desert woodrat</name>
    <dbReference type="NCBI Taxonomy" id="56216"/>
    <lineage>
        <taxon>Eukaryota</taxon>
        <taxon>Metazoa</taxon>
        <taxon>Chordata</taxon>
        <taxon>Craniata</taxon>
        <taxon>Vertebrata</taxon>
        <taxon>Euteleostomi</taxon>
        <taxon>Mammalia</taxon>
        <taxon>Eutheria</taxon>
        <taxon>Euarchontoglires</taxon>
        <taxon>Glires</taxon>
        <taxon>Rodentia</taxon>
        <taxon>Myomorpha</taxon>
        <taxon>Muroidea</taxon>
        <taxon>Cricetidae</taxon>
        <taxon>Neotominae</taxon>
        <taxon>Neotoma</taxon>
    </lineage>
</organism>
<proteinExistence type="inferred from homology"/>